<keyword evidence="5 12" id="KW-0963">Cytoplasm</keyword>
<dbReference type="GO" id="GO:0005737">
    <property type="term" value="C:cytoplasm"/>
    <property type="evidence" value="ECO:0007669"/>
    <property type="project" value="UniProtKB-SubCell"/>
</dbReference>
<feature type="domain" description="Ribosomal RNA small subunit methyltransferase E methyltransferase" evidence="13">
    <location>
        <begin position="77"/>
        <end position="240"/>
    </location>
</feature>
<dbReference type="GO" id="GO:0070042">
    <property type="term" value="F:rRNA (uridine-N3-)-methyltransferase activity"/>
    <property type="evidence" value="ECO:0007669"/>
    <property type="project" value="TreeGrafter"/>
</dbReference>
<dbReference type="InterPro" id="IPR046887">
    <property type="entry name" value="RsmE_PUA-like"/>
</dbReference>
<accession>A0A143QRB7</accession>
<dbReference type="Gene3D" id="2.40.240.20">
    <property type="entry name" value="Hypothetical PUA domain-like, domain 1"/>
    <property type="match status" value="1"/>
</dbReference>
<dbReference type="Proteomes" id="UP000076038">
    <property type="component" value="Chromosome"/>
</dbReference>
<reference evidence="16" key="2">
    <citation type="submission" date="2016-04" db="EMBL/GenBank/DDBJ databases">
        <title>Complete Genome and Plasmid Sequences for Rhodococcus fascians D188 and Draft Sequences for Rhodococcus spp. Isolates PBTS 1 and PBTS 2.</title>
        <authorList>
            <person name="Stamer R."/>
            <person name="Vereecke D."/>
            <person name="Zhang Y."/>
            <person name="Schilkey F."/>
            <person name="Devitt N."/>
            <person name="Randall J."/>
        </authorList>
    </citation>
    <scope>NUCLEOTIDE SEQUENCE [LARGE SCALE GENOMIC DNA]</scope>
    <source>
        <strain evidence="16">PBTS2</strain>
    </source>
</reference>
<dbReference type="PIRSF" id="PIRSF015601">
    <property type="entry name" value="MTase_slr0722"/>
    <property type="match status" value="1"/>
</dbReference>
<dbReference type="OrthoDB" id="9808126at2"/>
<dbReference type="InterPro" id="IPR029026">
    <property type="entry name" value="tRNA_m1G_MTases_N"/>
</dbReference>
<dbReference type="KEGG" id="rhs:A3Q41_04450"/>
<name>A0A143QRB7_RHOFA</name>
<evidence type="ECO:0000259" key="14">
    <source>
        <dbReference type="Pfam" id="PF20260"/>
    </source>
</evidence>
<evidence type="ECO:0000256" key="8">
    <source>
        <dbReference type="ARBA" id="ARBA00022679"/>
    </source>
</evidence>
<evidence type="ECO:0000256" key="10">
    <source>
        <dbReference type="ARBA" id="ARBA00025699"/>
    </source>
</evidence>
<dbReference type="InterPro" id="IPR006700">
    <property type="entry name" value="RsmE"/>
</dbReference>
<protein>
    <recommendedName>
        <fullName evidence="4 12">Ribosomal RNA small subunit methyltransferase E</fullName>
        <ecNumber evidence="3 12">2.1.1.193</ecNumber>
    </recommendedName>
</protein>
<dbReference type="Gene3D" id="3.40.1280.10">
    <property type="match status" value="1"/>
</dbReference>
<dbReference type="SUPFAM" id="SSF88697">
    <property type="entry name" value="PUA domain-like"/>
    <property type="match status" value="1"/>
</dbReference>
<dbReference type="InterPro" id="IPR029028">
    <property type="entry name" value="Alpha/beta_knot_MTases"/>
</dbReference>
<dbReference type="PANTHER" id="PTHR30027">
    <property type="entry name" value="RIBOSOMAL RNA SMALL SUBUNIT METHYLTRANSFERASE E"/>
    <property type="match status" value="1"/>
</dbReference>
<keyword evidence="7 12" id="KW-0489">Methyltransferase</keyword>
<organism evidence="15 16">
    <name type="scientific">Rhodococcoides fascians</name>
    <name type="common">Rhodococcus fascians</name>
    <dbReference type="NCBI Taxonomy" id="1828"/>
    <lineage>
        <taxon>Bacteria</taxon>
        <taxon>Bacillati</taxon>
        <taxon>Actinomycetota</taxon>
        <taxon>Actinomycetes</taxon>
        <taxon>Mycobacteriales</taxon>
        <taxon>Nocardiaceae</taxon>
        <taxon>Rhodococcoides</taxon>
    </lineage>
</organism>
<evidence type="ECO:0000256" key="11">
    <source>
        <dbReference type="ARBA" id="ARBA00047944"/>
    </source>
</evidence>
<dbReference type="NCBIfam" id="TIGR00046">
    <property type="entry name" value="RsmE family RNA methyltransferase"/>
    <property type="match status" value="1"/>
</dbReference>
<evidence type="ECO:0000256" key="1">
    <source>
        <dbReference type="ARBA" id="ARBA00004496"/>
    </source>
</evidence>
<evidence type="ECO:0000256" key="7">
    <source>
        <dbReference type="ARBA" id="ARBA00022603"/>
    </source>
</evidence>
<proteinExistence type="inferred from homology"/>
<evidence type="ECO:0000256" key="12">
    <source>
        <dbReference type="PIRNR" id="PIRNR015601"/>
    </source>
</evidence>
<dbReference type="GO" id="GO:0070475">
    <property type="term" value="P:rRNA base methylation"/>
    <property type="evidence" value="ECO:0007669"/>
    <property type="project" value="TreeGrafter"/>
</dbReference>
<evidence type="ECO:0000256" key="4">
    <source>
        <dbReference type="ARBA" id="ARBA00013673"/>
    </source>
</evidence>
<keyword evidence="9 12" id="KW-0949">S-adenosyl-L-methionine</keyword>
<keyword evidence="8 12" id="KW-0808">Transferase</keyword>
<evidence type="ECO:0000256" key="3">
    <source>
        <dbReference type="ARBA" id="ARBA00012328"/>
    </source>
</evidence>
<dbReference type="Pfam" id="PF04452">
    <property type="entry name" value="Methyltrans_RNA"/>
    <property type="match status" value="1"/>
</dbReference>
<evidence type="ECO:0000256" key="5">
    <source>
        <dbReference type="ARBA" id="ARBA00022490"/>
    </source>
</evidence>
<comment type="subcellular location">
    <subcellularLocation>
        <location evidence="1 12">Cytoplasm</location>
    </subcellularLocation>
</comment>
<dbReference type="NCBIfam" id="NF008693">
    <property type="entry name" value="PRK11713.2-3"/>
    <property type="match status" value="1"/>
</dbReference>
<feature type="domain" description="Ribosomal RNA small subunit methyltransferase E PUA-like" evidence="14">
    <location>
        <begin position="20"/>
        <end position="66"/>
    </location>
</feature>
<dbReference type="InterPro" id="IPR015947">
    <property type="entry name" value="PUA-like_sf"/>
</dbReference>
<evidence type="ECO:0000313" key="15">
    <source>
        <dbReference type="EMBL" id="AMY25723.1"/>
    </source>
</evidence>
<evidence type="ECO:0000256" key="9">
    <source>
        <dbReference type="ARBA" id="ARBA00022691"/>
    </source>
</evidence>
<dbReference type="EMBL" id="CP015220">
    <property type="protein sequence ID" value="AMY25723.1"/>
    <property type="molecule type" value="Genomic_DNA"/>
</dbReference>
<comment type="catalytic activity">
    <reaction evidence="11 12">
        <text>uridine(1498) in 16S rRNA + S-adenosyl-L-methionine = N(3)-methyluridine(1498) in 16S rRNA + S-adenosyl-L-homocysteine + H(+)</text>
        <dbReference type="Rhea" id="RHEA:42920"/>
        <dbReference type="Rhea" id="RHEA-COMP:10283"/>
        <dbReference type="Rhea" id="RHEA-COMP:10284"/>
        <dbReference type="ChEBI" id="CHEBI:15378"/>
        <dbReference type="ChEBI" id="CHEBI:57856"/>
        <dbReference type="ChEBI" id="CHEBI:59789"/>
        <dbReference type="ChEBI" id="CHEBI:65315"/>
        <dbReference type="ChEBI" id="CHEBI:74502"/>
        <dbReference type="EC" id="2.1.1.193"/>
    </reaction>
</comment>
<sequence length="257" mass="26916">MAPTVFYLTPLPAVGELAVLDGKEGHHAATVRRIRVGERLLLSDGAGGLADTVVVGAEKNRLELTVQSRTDMPRATPTVTLVQALPKADRSELAIELATEAGIDAVVPWQSARCVARWEGPKATKGVARWRSTAAEAAKQSRRAYIPEVSELHDSRSVYALVNRIVAGGGIVAVLHEAATSAFRDLPFDSVPEVAIVVGPEGGLDDREIAALTEAGATPVVLGPTVLRTSTAGAVALGALGVLTTRWAQLPPDFPNA</sequence>
<dbReference type="AlphaFoldDB" id="A0A143QRB7"/>
<dbReference type="RefSeq" id="WP_032390960.1">
    <property type="nucleotide sequence ID" value="NZ_CP015220.1"/>
</dbReference>
<dbReference type="PATRIC" id="fig|1653479.3.peg.4504"/>
<evidence type="ECO:0000259" key="13">
    <source>
        <dbReference type="Pfam" id="PF04452"/>
    </source>
</evidence>
<dbReference type="SUPFAM" id="SSF75217">
    <property type="entry name" value="alpha/beta knot"/>
    <property type="match status" value="1"/>
</dbReference>
<dbReference type="CDD" id="cd18084">
    <property type="entry name" value="RsmE-like"/>
    <property type="match status" value="1"/>
</dbReference>
<comment type="function">
    <text evidence="10 12">Specifically methylates the N3 position of the uracil ring of uridine 1498 (m3U1498) in 16S rRNA. Acts on the fully assembled 30S ribosomal subunit.</text>
</comment>
<dbReference type="PANTHER" id="PTHR30027:SF3">
    <property type="entry name" value="16S RRNA (URACIL(1498)-N(3))-METHYLTRANSFERASE"/>
    <property type="match status" value="1"/>
</dbReference>
<evidence type="ECO:0000256" key="2">
    <source>
        <dbReference type="ARBA" id="ARBA00005528"/>
    </source>
</evidence>
<dbReference type="GeneID" id="93554620"/>
<gene>
    <name evidence="15" type="primary">rsmE</name>
    <name evidence="15" type="ORF">A3Q41_04450</name>
</gene>
<evidence type="ECO:0000256" key="6">
    <source>
        <dbReference type="ARBA" id="ARBA00022552"/>
    </source>
</evidence>
<keyword evidence="6 12" id="KW-0698">rRNA processing</keyword>
<dbReference type="InterPro" id="IPR046886">
    <property type="entry name" value="RsmE_MTase_dom"/>
</dbReference>
<dbReference type="FunFam" id="3.40.1280.10:FF:000023">
    <property type="entry name" value="Ribosomal RNA small subunit methyltransferase E"/>
    <property type="match status" value="1"/>
</dbReference>
<reference evidence="15 16" key="1">
    <citation type="journal article" date="2016" name="Genome Announc.">
        <title>Complete Genome and Plasmid Sequences for Rhodococcus fascians D188 and Draft Sequences for Rhodococcus Isolates PBTS 1 and PBTS 2.</title>
        <authorList>
            <person name="Stamler R.A."/>
            <person name="Vereecke D."/>
            <person name="Zhang Y."/>
            <person name="Schilkey F."/>
            <person name="Devitt N."/>
            <person name="Randall J.J."/>
        </authorList>
    </citation>
    <scope>NUCLEOTIDE SEQUENCE [LARGE SCALE GENOMIC DNA]</scope>
    <source>
        <strain evidence="15 16">PBTS2</strain>
    </source>
</reference>
<keyword evidence="16" id="KW-1185">Reference proteome</keyword>
<dbReference type="EC" id="2.1.1.193" evidence="3 12"/>
<dbReference type="Pfam" id="PF20260">
    <property type="entry name" value="PUA_4"/>
    <property type="match status" value="1"/>
</dbReference>
<evidence type="ECO:0000313" key="16">
    <source>
        <dbReference type="Proteomes" id="UP000076038"/>
    </source>
</evidence>
<comment type="similarity">
    <text evidence="2 12">Belongs to the RNA methyltransferase RsmE family.</text>
</comment>